<evidence type="ECO:0000313" key="5">
    <source>
        <dbReference type="Proteomes" id="UP000018208"/>
    </source>
</evidence>
<evidence type="ECO:0000313" key="1">
    <source>
        <dbReference type="EMBL" id="EST47394.1"/>
    </source>
</evidence>
<dbReference type="AlphaFoldDB" id="V6M2D2"/>
<dbReference type="Proteomes" id="UP000018208">
    <property type="component" value="Unassembled WGS sequence"/>
</dbReference>
<reference evidence="1 3" key="1">
    <citation type="journal article" date="2014" name="PLoS Genet.">
        <title>The Genome of Spironucleus salmonicida Highlights a Fish Pathogen Adapted to Fluctuating Environments.</title>
        <authorList>
            <person name="Xu F."/>
            <person name="Jerlstrom-Hultqvist J."/>
            <person name="Einarsson E."/>
            <person name="Astvaldsson A."/>
            <person name="Svard S.G."/>
            <person name="Andersson J.O."/>
        </authorList>
    </citation>
    <scope>NUCLEOTIDE SEQUENCE</scope>
    <source>
        <strain evidence="3">ATCC 50377</strain>
    </source>
</reference>
<evidence type="ECO:0000313" key="3">
    <source>
        <dbReference type="EMBL" id="KAH0570587.1"/>
    </source>
</evidence>
<protein>
    <submittedName>
        <fullName evidence="1">Uncharacterized protein</fullName>
    </submittedName>
</protein>
<sequence>MFAQKQISLPQLAKSSVFSESLLSSQNRQKFLKEAFRTRSQLKYIGQSDHFKIVQQQELAKSESGIKITNQDGASGSTKHISIYRNPTDIALFRALKNRASTVIYCFNICRNKEAQARNILRPTDAVSALVRLDKMRELETFQQEYQKRKILKIRQFHAGVERMIYKRRLEEAYDRRMLRIVGQQLTAVENQVNELFQHREDHARQGAVAILRQ</sequence>
<organism evidence="1">
    <name type="scientific">Spironucleus salmonicida</name>
    <dbReference type="NCBI Taxonomy" id="348837"/>
    <lineage>
        <taxon>Eukaryota</taxon>
        <taxon>Metamonada</taxon>
        <taxon>Diplomonadida</taxon>
        <taxon>Hexamitidae</taxon>
        <taxon>Hexamitinae</taxon>
        <taxon>Spironucleus</taxon>
    </lineage>
</organism>
<dbReference type="EMBL" id="KI546040">
    <property type="protein sequence ID" value="EST47394.1"/>
    <property type="molecule type" value="Genomic_DNA"/>
</dbReference>
<evidence type="ECO:0000313" key="2">
    <source>
        <dbReference type="EMBL" id="EST49336.1"/>
    </source>
</evidence>
<evidence type="ECO:0000313" key="4">
    <source>
        <dbReference type="EMBL" id="KAH0570600.1"/>
    </source>
</evidence>
<keyword evidence="5" id="KW-1185">Reference proteome</keyword>
<dbReference type="VEuPathDB" id="GiardiaDB:SS50377_26883"/>
<reference evidence="3" key="2">
    <citation type="submission" date="2020-12" db="EMBL/GenBank/DDBJ databases">
        <title>New Spironucleus salmonicida genome in near-complete chromosomes.</title>
        <authorList>
            <person name="Xu F."/>
            <person name="Kurt Z."/>
            <person name="Jimenez-Gonzalez A."/>
            <person name="Astvaldsson A."/>
            <person name="Andersson J.O."/>
            <person name="Svard S.G."/>
        </authorList>
    </citation>
    <scope>NUCLEOTIDE SEQUENCE</scope>
    <source>
        <strain evidence="3">ATCC 50377</strain>
    </source>
</reference>
<dbReference type="EMBL" id="KI545953">
    <property type="protein sequence ID" value="EST49336.1"/>
    <property type="molecule type" value="Genomic_DNA"/>
</dbReference>
<dbReference type="VEuPathDB" id="GiardiaDB:SS50377_26870"/>
<gene>
    <name evidence="2" type="ORF">SS50377_10565</name>
    <name evidence="1" type="ORF">SS50377_12381</name>
    <name evidence="3" type="ORF">SS50377_26870</name>
    <name evidence="4" type="ORF">SS50377_26883</name>
</gene>
<dbReference type="EMBL" id="AUWU02000007">
    <property type="protein sequence ID" value="KAH0570600.1"/>
    <property type="molecule type" value="Genomic_DNA"/>
</dbReference>
<accession>V6M2D2</accession>
<dbReference type="EMBL" id="AUWU02000007">
    <property type="protein sequence ID" value="KAH0570587.1"/>
    <property type="molecule type" value="Genomic_DNA"/>
</dbReference>
<proteinExistence type="predicted"/>
<name>V6M2D2_9EUKA</name>